<keyword evidence="4" id="KW-1185">Reference proteome</keyword>
<name>A0A975GR44_9BACT</name>
<evidence type="ECO:0000313" key="3">
    <source>
        <dbReference type="EMBL" id="QTA90569.1"/>
    </source>
</evidence>
<dbReference type="EMBL" id="CP061800">
    <property type="protein sequence ID" value="QTA90569.1"/>
    <property type="molecule type" value="Genomic_DNA"/>
</dbReference>
<protein>
    <submittedName>
        <fullName evidence="3">Peptidase, MA-like</fullName>
    </submittedName>
</protein>
<proteinExistence type="predicted"/>
<gene>
    <name evidence="3" type="ORF">dnm_066290</name>
</gene>
<dbReference type="InterPro" id="IPR039568">
    <property type="entry name" value="Peptidase_MA-like_dom"/>
</dbReference>
<accession>A0A975GR44</accession>
<keyword evidence="1" id="KW-0472">Membrane</keyword>
<dbReference type="AlphaFoldDB" id="A0A975GR44"/>
<feature type="transmembrane region" description="Helical" evidence="1">
    <location>
        <begin position="315"/>
        <end position="340"/>
    </location>
</feature>
<feature type="transmembrane region" description="Helical" evidence="1">
    <location>
        <begin position="57"/>
        <end position="76"/>
    </location>
</feature>
<evidence type="ECO:0000313" key="4">
    <source>
        <dbReference type="Proteomes" id="UP000663722"/>
    </source>
</evidence>
<reference evidence="3" key="1">
    <citation type="journal article" date="2021" name="Microb. Physiol.">
        <title>Proteogenomic Insights into the Physiology of Marine, Sulfate-Reducing, Filamentous Desulfonema limicola and Desulfonema magnum.</title>
        <authorList>
            <person name="Schnaars V."/>
            <person name="Wohlbrand L."/>
            <person name="Scheve S."/>
            <person name="Hinrichs C."/>
            <person name="Reinhardt R."/>
            <person name="Rabus R."/>
        </authorList>
    </citation>
    <scope>NUCLEOTIDE SEQUENCE</scope>
    <source>
        <strain evidence="3">4be13</strain>
    </source>
</reference>
<organism evidence="3 4">
    <name type="scientific">Desulfonema magnum</name>
    <dbReference type="NCBI Taxonomy" id="45655"/>
    <lineage>
        <taxon>Bacteria</taxon>
        <taxon>Pseudomonadati</taxon>
        <taxon>Thermodesulfobacteriota</taxon>
        <taxon>Desulfobacteria</taxon>
        <taxon>Desulfobacterales</taxon>
        <taxon>Desulfococcaceae</taxon>
        <taxon>Desulfonema</taxon>
    </lineage>
</organism>
<dbReference type="KEGG" id="dmm:dnm_066290"/>
<evidence type="ECO:0000256" key="1">
    <source>
        <dbReference type="SAM" id="Phobius"/>
    </source>
</evidence>
<feature type="domain" description="Peptidase MA-like" evidence="2">
    <location>
        <begin position="177"/>
        <end position="309"/>
    </location>
</feature>
<keyword evidence="1" id="KW-0812">Transmembrane</keyword>
<dbReference type="Pfam" id="PF13485">
    <property type="entry name" value="Peptidase_MA_2"/>
    <property type="match status" value="1"/>
</dbReference>
<dbReference type="Proteomes" id="UP000663722">
    <property type="component" value="Chromosome"/>
</dbReference>
<sequence>MAFLALLRLAYKNCPCMHQTKGQFGFCECGFSSELIKFCDLLLGLSAPKKNINLSSIWFSVIRLLFFIFLLFIVSFESLYAAQRSVIQTNELVVIFDESLGAAAKEVTTIYPEIKSELETLLRWKLNLKPAVLLVKENQTFQRMTGNNFFVAFAVPRKKLIVIDYSKMHNHPFTLRITLKHELCHLLLHHHIGTDNLPKWLDEGIAQWVSDGMSELIMDKKRVLDEAVLTGNYLPLNALTYRFPRDRRSVSLAYEESKSLVMYMEKEFGENEIISLLNDLKTGDEIDSAIRKNFSISLDELEKTWHQHLTRTTTWFVYVAIHIYDILFFLTALTAIYGFVRLVIKKRAYKDDDGDDDEF</sequence>
<evidence type="ECO:0000259" key="2">
    <source>
        <dbReference type="Pfam" id="PF13485"/>
    </source>
</evidence>
<keyword evidence="1" id="KW-1133">Transmembrane helix</keyword>